<sequence>MSHHLLLIFHLLGAAVWVGGHLVLAIGILPEVLKKKDPEILLNFERKFEKIGIPALLVMVITGVWMAYQFGIGVSAWFRFSNPIETVVSLKLILLFITVLFALSANFFVLPKLSVKNLPLMAFHIISVTVIGVLMLILGSFVRYGGISL</sequence>
<name>A0A246B7U4_9FLAO</name>
<accession>A0A246B7U4</accession>
<dbReference type="EMBL" id="JASZ02000028">
    <property type="protein sequence ID" value="OWK97451.1"/>
    <property type="molecule type" value="Genomic_DNA"/>
</dbReference>
<keyword evidence="1" id="KW-1133">Transmembrane helix</keyword>
<keyword evidence="1" id="KW-0472">Membrane</keyword>
<dbReference type="AlphaFoldDB" id="A0A246B7U4"/>
<reference evidence="2 3" key="1">
    <citation type="submission" date="2017-05" db="EMBL/GenBank/DDBJ databases">
        <title>Genome of Chryseobacterium haifense.</title>
        <authorList>
            <person name="Newman J.D."/>
        </authorList>
    </citation>
    <scope>NUCLEOTIDE SEQUENCE [LARGE SCALE GENOMIC DNA]</scope>
    <source>
        <strain evidence="2 3">DSM 19056</strain>
    </source>
</reference>
<dbReference type="Proteomes" id="UP000197587">
    <property type="component" value="Unassembled WGS sequence"/>
</dbReference>
<comment type="caution">
    <text evidence="2">The sequence shown here is derived from an EMBL/GenBank/DDBJ whole genome shotgun (WGS) entry which is preliminary data.</text>
</comment>
<keyword evidence="1" id="KW-0812">Transmembrane</keyword>
<gene>
    <name evidence="2" type="ORF">AP75_11275</name>
</gene>
<evidence type="ECO:0000256" key="1">
    <source>
        <dbReference type="SAM" id="Phobius"/>
    </source>
</evidence>
<organism evidence="2 3">
    <name type="scientific">Kaistella haifensis DSM 19056</name>
    <dbReference type="NCBI Taxonomy" id="1450526"/>
    <lineage>
        <taxon>Bacteria</taxon>
        <taxon>Pseudomonadati</taxon>
        <taxon>Bacteroidota</taxon>
        <taxon>Flavobacteriia</taxon>
        <taxon>Flavobacteriales</taxon>
        <taxon>Weeksellaceae</taxon>
        <taxon>Chryseobacterium group</taxon>
        <taxon>Kaistella</taxon>
    </lineage>
</organism>
<proteinExistence type="predicted"/>
<feature type="transmembrane region" description="Helical" evidence="1">
    <location>
        <begin position="6"/>
        <end position="30"/>
    </location>
</feature>
<feature type="transmembrane region" description="Helical" evidence="1">
    <location>
        <begin position="122"/>
        <end position="142"/>
    </location>
</feature>
<keyword evidence="3" id="KW-1185">Reference proteome</keyword>
<evidence type="ECO:0000313" key="3">
    <source>
        <dbReference type="Proteomes" id="UP000197587"/>
    </source>
</evidence>
<feature type="transmembrane region" description="Helical" evidence="1">
    <location>
        <begin position="51"/>
        <end position="68"/>
    </location>
</feature>
<protein>
    <submittedName>
        <fullName evidence="2">Copper resistance protein CopD</fullName>
    </submittedName>
</protein>
<feature type="transmembrane region" description="Helical" evidence="1">
    <location>
        <begin position="88"/>
        <end position="110"/>
    </location>
</feature>
<dbReference type="RefSeq" id="WP_031504663.1">
    <property type="nucleotide sequence ID" value="NZ_JASZ02000028.1"/>
</dbReference>
<evidence type="ECO:0000313" key="2">
    <source>
        <dbReference type="EMBL" id="OWK97451.1"/>
    </source>
</evidence>